<name>A0A9P0L078_ACAOB</name>
<dbReference type="EMBL" id="CAKOFQ010006988">
    <property type="protein sequence ID" value="CAH1985980.1"/>
    <property type="molecule type" value="Genomic_DNA"/>
</dbReference>
<comment type="caution">
    <text evidence="1">The sequence shown here is derived from an EMBL/GenBank/DDBJ whole genome shotgun (WGS) entry which is preliminary data.</text>
</comment>
<dbReference type="OrthoDB" id="5823771at2759"/>
<evidence type="ECO:0000313" key="1">
    <source>
        <dbReference type="EMBL" id="CAH1985980.1"/>
    </source>
</evidence>
<dbReference type="Proteomes" id="UP001152888">
    <property type="component" value="Unassembled WGS sequence"/>
</dbReference>
<proteinExistence type="predicted"/>
<accession>A0A9P0L078</accession>
<protein>
    <submittedName>
        <fullName evidence="1">Uncharacterized protein</fullName>
    </submittedName>
</protein>
<keyword evidence="2" id="KW-1185">Reference proteome</keyword>
<reference evidence="1" key="1">
    <citation type="submission" date="2022-03" db="EMBL/GenBank/DDBJ databases">
        <authorList>
            <person name="Sayadi A."/>
        </authorList>
    </citation>
    <scope>NUCLEOTIDE SEQUENCE</scope>
</reference>
<dbReference type="AlphaFoldDB" id="A0A9P0L078"/>
<evidence type="ECO:0000313" key="2">
    <source>
        <dbReference type="Proteomes" id="UP001152888"/>
    </source>
</evidence>
<sequence length="120" mass="14330">MYNRIMIPLRKTGTKKGKHRFNNNVSKYAGLSMIQKGQRKCSAKFDFVFLQGMGNRRIQKIGVLHHPPMRFSRPKLDEMPVQFEDDGSITYHKAHFPEPWLQETLDYRRLKELHYHLEDK</sequence>
<gene>
    <name evidence="1" type="ORF">ACAOBT_LOCUS16973</name>
</gene>
<organism evidence="1 2">
    <name type="scientific">Acanthoscelides obtectus</name>
    <name type="common">Bean weevil</name>
    <name type="synonym">Bruchus obtectus</name>
    <dbReference type="NCBI Taxonomy" id="200917"/>
    <lineage>
        <taxon>Eukaryota</taxon>
        <taxon>Metazoa</taxon>
        <taxon>Ecdysozoa</taxon>
        <taxon>Arthropoda</taxon>
        <taxon>Hexapoda</taxon>
        <taxon>Insecta</taxon>
        <taxon>Pterygota</taxon>
        <taxon>Neoptera</taxon>
        <taxon>Endopterygota</taxon>
        <taxon>Coleoptera</taxon>
        <taxon>Polyphaga</taxon>
        <taxon>Cucujiformia</taxon>
        <taxon>Chrysomeloidea</taxon>
        <taxon>Chrysomelidae</taxon>
        <taxon>Bruchinae</taxon>
        <taxon>Bruchini</taxon>
        <taxon>Acanthoscelides</taxon>
    </lineage>
</organism>